<evidence type="ECO:0000313" key="2">
    <source>
        <dbReference type="EMBL" id="ETW14970.1"/>
    </source>
</evidence>
<dbReference type="Pfam" id="PF02009">
    <property type="entry name" value="RIFIN"/>
    <property type="match status" value="1"/>
</dbReference>
<gene>
    <name evidence="2" type="ORF">PFFVO_06117</name>
</gene>
<keyword evidence="1" id="KW-0812">Transmembrane</keyword>
<name>A0A024UY70_PLAFA</name>
<dbReference type="Proteomes" id="UP000030690">
    <property type="component" value="Unassembled WGS sequence"/>
</dbReference>
<accession>A0A024UY70</accession>
<dbReference type="OrthoDB" id="10442468at2759"/>
<evidence type="ECO:0008006" key="4">
    <source>
        <dbReference type="Google" id="ProtNLM"/>
    </source>
</evidence>
<keyword evidence="1" id="KW-1133">Transmembrane helix</keyword>
<dbReference type="EMBL" id="KI925389">
    <property type="protein sequence ID" value="ETW14970.1"/>
    <property type="molecule type" value="Genomic_DNA"/>
</dbReference>
<dbReference type="AlphaFoldDB" id="A0A024UY70"/>
<keyword evidence="1" id="KW-0472">Membrane</keyword>
<organism evidence="2 3">
    <name type="scientific">Plasmodium falciparum Vietnam Oak-Knoll</name>
    <name type="common">FVO</name>
    <dbReference type="NCBI Taxonomy" id="1036723"/>
    <lineage>
        <taxon>Eukaryota</taxon>
        <taxon>Sar</taxon>
        <taxon>Alveolata</taxon>
        <taxon>Apicomplexa</taxon>
        <taxon>Aconoidasida</taxon>
        <taxon>Haemosporida</taxon>
        <taxon>Plasmodiidae</taxon>
        <taxon>Plasmodium</taxon>
        <taxon>Plasmodium (Laverania)</taxon>
    </lineage>
</organism>
<evidence type="ECO:0000313" key="3">
    <source>
        <dbReference type="Proteomes" id="UP000030690"/>
    </source>
</evidence>
<evidence type="ECO:0000256" key="1">
    <source>
        <dbReference type="SAM" id="Phobius"/>
    </source>
</evidence>
<proteinExistence type="predicted"/>
<feature type="transmembrane region" description="Helical" evidence="1">
    <location>
        <begin position="297"/>
        <end position="318"/>
    </location>
</feature>
<reference evidence="2 3" key="2">
    <citation type="submission" date="2013-02" db="EMBL/GenBank/DDBJ databases">
        <title>The Genome Sequence of Plasmodium falciparum Vietnam Oak-Knoll (FVO).</title>
        <authorList>
            <consortium name="The Broad Institute Genome Sequencing Platform"/>
            <consortium name="The Broad Institute Genome Sequencing Center for Infectious Disease"/>
            <person name="Neafsey D."/>
            <person name="Cheeseman I."/>
            <person name="Volkman S."/>
            <person name="Adams J."/>
            <person name="Walker B."/>
            <person name="Young S.K."/>
            <person name="Zeng Q."/>
            <person name="Gargeya S."/>
            <person name="Fitzgerald M."/>
            <person name="Haas B."/>
            <person name="Abouelleil A."/>
            <person name="Alvarado L."/>
            <person name="Arachchi H.M."/>
            <person name="Berlin A.M."/>
            <person name="Chapman S.B."/>
            <person name="Dewar J."/>
            <person name="Goldberg J."/>
            <person name="Griggs A."/>
            <person name="Gujja S."/>
            <person name="Hansen M."/>
            <person name="Howarth C."/>
            <person name="Imamovic A."/>
            <person name="Larimer J."/>
            <person name="McCowan C."/>
            <person name="Murphy C."/>
            <person name="Neiman D."/>
            <person name="Pearson M."/>
            <person name="Priest M."/>
            <person name="Roberts A."/>
            <person name="Saif S."/>
            <person name="Shea T."/>
            <person name="Sisk P."/>
            <person name="Sykes S."/>
            <person name="Wortman J."/>
            <person name="Nusbaum C."/>
            <person name="Birren B."/>
        </authorList>
    </citation>
    <scope>NUCLEOTIDE SEQUENCE [LARGE SCALE GENOMIC DNA]</scope>
    <source>
        <strain evidence="3">Vietnam Oak-Knoll (FVO)</strain>
    </source>
</reference>
<dbReference type="NCBIfam" id="TIGR01477">
    <property type="entry name" value="RIFIN"/>
    <property type="match status" value="1"/>
</dbReference>
<protein>
    <recommendedName>
        <fullName evidence="4">Surface antigen</fullName>
    </recommendedName>
</protein>
<sequence>MKVHYINVLLFALPLNILEYNQRNHKSATFHTSNTKPTKTHRTLCECESYAPSNYENDPEMKELIENFNDQTSERFREYDERMQDKRKQCKEQCEKDIQKIILKDKIEKELTEKFATLGTNIDTNDIPTCVCEKSLADKTEKVCLNCGKTMGAVAPAWGLISGLGYAAWTHYVATKVFEAGITEGIKVAIEEIKTIYLLGNIPGINFAKLVTTENFNNINLLGHAVQNVSTTTCQSEFMKNTAMFCGVAEYKPSVFAKGVAQFARTAAQKADEAAKAAELAEASKFIPKTTILTNTIIASIVAIVVIVLVMVIIYLILRYRRKKKINKKLQYIKLLEE</sequence>
<reference evidence="2 3" key="1">
    <citation type="submission" date="2013-02" db="EMBL/GenBank/DDBJ databases">
        <title>The Genome Annotation of Plasmodium falciparum Vietnam Oak-Knoll (FVO).</title>
        <authorList>
            <consortium name="The Broad Institute Genome Sequencing Platform"/>
            <consortium name="The Broad Institute Genome Sequencing Center for Infectious Disease"/>
            <person name="Neafsey D."/>
            <person name="Hoffman S."/>
            <person name="Volkman S."/>
            <person name="Rosenthal P."/>
            <person name="Walker B."/>
            <person name="Young S.K."/>
            <person name="Zeng Q."/>
            <person name="Gargeya S."/>
            <person name="Fitzgerald M."/>
            <person name="Haas B."/>
            <person name="Abouelleil A."/>
            <person name="Allen A.W."/>
            <person name="Alvarado L."/>
            <person name="Arachchi H.M."/>
            <person name="Berlin A.M."/>
            <person name="Chapman S.B."/>
            <person name="Gainer-Dewar J."/>
            <person name="Goldberg J."/>
            <person name="Griggs A."/>
            <person name="Gujja S."/>
            <person name="Hansen M."/>
            <person name="Howarth C."/>
            <person name="Imamovic A."/>
            <person name="Ireland A."/>
            <person name="Larimer J."/>
            <person name="McCowan C."/>
            <person name="Murphy C."/>
            <person name="Pearson M."/>
            <person name="Poon T.W."/>
            <person name="Priest M."/>
            <person name="Roberts A."/>
            <person name="Saif S."/>
            <person name="Shea T."/>
            <person name="Sisk P."/>
            <person name="Sykes S."/>
            <person name="Wortman J."/>
            <person name="Nusbaum C."/>
            <person name="Birren B."/>
        </authorList>
    </citation>
    <scope>NUCLEOTIDE SEQUENCE [LARGE SCALE GENOMIC DNA]</scope>
    <source>
        <strain evidence="3">Vietnam Oak-Knoll (FVO)</strain>
    </source>
</reference>
<dbReference type="InterPro" id="IPR006373">
    <property type="entry name" value="VSA_Rifin"/>
</dbReference>